<protein>
    <submittedName>
        <fullName evidence="3">Type 4a pilus biogenesis protein PilO</fullName>
    </submittedName>
</protein>
<feature type="region of interest" description="Disordered" evidence="1">
    <location>
        <begin position="181"/>
        <end position="200"/>
    </location>
</feature>
<evidence type="ECO:0000256" key="1">
    <source>
        <dbReference type="SAM" id="MobiDB-lite"/>
    </source>
</evidence>
<evidence type="ECO:0000313" key="4">
    <source>
        <dbReference type="Proteomes" id="UP001243623"/>
    </source>
</evidence>
<dbReference type="InterPro" id="IPR007445">
    <property type="entry name" value="PilO"/>
</dbReference>
<dbReference type="EMBL" id="CP120678">
    <property type="protein sequence ID" value="WIW71843.1"/>
    <property type="molecule type" value="Genomic_DNA"/>
</dbReference>
<dbReference type="RefSeq" id="WP_147668599.1">
    <property type="nucleotide sequence ID" value="NZ_CP120678.1"/>
</dbReference>
<keyword evidence="2" id="KW-0812">Transmembrane</keyword>
<dbReference type="PANTHER" id="PTHR39555:SF1">
    <property type="entry name" value="TYPE IV PILUS INNER MEMBRANE COMPONENT PILO"/>
    <property type="match status" value="1"/>
</dbReference>
<evidence type="ECO:0000256" key="2">
    <source>
        <dbReference type="SAM" id="Phobius"/>
    </source>
</evidence>
<evidence type="ECO:0000313" key="3">
    <source>
        <dbReference type="EMBL" id="WIW71843.1"/>
    </source>
</evidence>
<dbReference type="KEGG" id="sgbi:P3F81_05995"/>
<dbReference type="Gene3D" id="3.30.70.60">
    <property type="match status" value="1"/>
</dbReference>
<name>A0A9Y2AKJ9_9FIRM</name>
<gene>
    <name evidence="3" type="primary">pilO</name>
    <name evidence="3" type="ORF">P3F81_05995</name>
</gene>
<dbReference type="Proteomes" id="UP001243623">
    <property type="component" value="Chromosome"/>
</dbReference>
<reference evidence="3" key="1">
    <citation type="submission" date="2023-03" db="EMBL/GenBank/DDBJ databases">
        <title>Selenobaculum gbiensis gen. nov. sp. nov., a new bacterium isolated from the gut microbiota of IBD patient.</title>
        <authorList>
            <person name="Yeo S."/>
            <person name="Park H."/>
            <person name="Huh C.S."/>
        </authorList>
    </citation>
    <scope>NUCLEOTIDE SEQUENCE</scope>
    <source>
        <strain evidence="3">ICN-92133</strain>
    </source>
</reference>
<proteinExistence type="predicted"/>
<keyword evidence="2" id="KW-0472">Membrane</keyword>
<dbReference type="PANTHER" id="PTHR39555">
    <property type="entry name" value="FIMBRIAL ASSEMBLY PROTEIN PILO-LIKE PROTEIN-RELATED"/>
    <property type="match status" value="1"/>
</dbReference>
<dbReference type="Pfam" id="PF04350">
    <property type="entry name" value="PilO"/>
    <property type="match status" value="1"/>
</dbReference>
<organism evidence="3 4">
    <name type="scientific">Selenobaculum gibii</name>
    <dbReference type="NCBI Taxonomy" id="3054208"/>
    <lineage>
        <taxon>Bacteria</taxon>
        <taxon>Bacillati</taxon>
        <taxon>Bacillota</taxon>
        <taxon>Negativicutes</taxon>
        <taxon>Selenomonadales</taxon>
        <taxon>Selenomonadaceae</taxon>
        <taxon>Selenobaculum</taxon>
    </lineage>
</organism>
<keyword evidence="2" id="KW-1133">Transmembrane helix</keyword>
<sequence>MNLSLTKLELKYKLTLFSLILIILNIIFYFFIYSPQSEEICTLNNQLELEQQQIKVIEDFINNHPDINAYDNELNSKLDKINKMIPENPDVSLFIDEISKIAIQSSIQINNITPGELVDKNNYREFRIALKISGDYFDFLKFLQALNRLDRLTSISTIQTSAKGNIVESDLALVVYCYGSSKDSSGENAKATKSSASKTN</sequence>
<accession>A0A9Y2AKJ9</accession>
<keyword evidence="4" id="KW-1185">Reference proteome</keyword>
<feature type="transmembrane region" description="Helical" evidence="2">
    <location>
        <begin position="12"/>
        <end position="32"/>
    </location>
</feature>
<dbReference type="AlphaFoldDB" id="A0A9Y2AKJ9"/>
<dbReference type="GO" id="GO:0043683">
    <property type="term" value="P:type IV pilus assembly"/>
    <property type="evidence" value="ECO:0007669"/>
    <property type="project" value="InterPro"/>
</dbReference>
<dbReference type="InterPro" id="IPR014717">
    <property type="entry name" value="Transl_elong_EF1B/ribsomal_bS6"/>
</dbReference>
<dbReference type="GO" id="GO:0043107">
    <property type="term" value="P:type IV pilus-dependent motility"/>
    <property type="evidence" value="ECO:0007669"/>
    <property type="project" value="InterPro"/>
</dbReference>